<evidence type="ECO:0000256" key="1">
    <source>
        <dbReference type="SAM" id="Phobius"/>
    </source>
</evidence>
<dbReference type="RefSeq" id="WP_290363364.1">
    <property type="nucleotide sequence ID" value="NZ_JAUFQU010000001.1"/>
</dbReference>
<dbReference type="EMBL" id="JAUFQU010000001">
    <property type="protein sequence ID" value="MDN3707389.1"/>
    <property type="molecule type" value="Genomic_DNA"/>
</dbReference>
<keyword evidence="1" id="KW-0812">Transmembrane</keyword>
<dbReference type="InterPro" id="IPR016024">
    <property type="entry name" value="ARM-type_fold"/>
</dbReference>
<organism evidence="2 3">
    <name type="scientific">Paenimyroides ceti</name>
    <dbReference type="NCBI Taxonomy" id="395087"/>
    <lineage>
        <taxon>Bacteria</taxon>
        <taxon>Pseudomonadati</taxon>
        <taxon>Bacteroidota</taxon>
        <taxon>Flavobacteriia</taxon>
        <taxon>Flavobacteriales</taxon>
        <taxon>Flavobacteriaceae</taxon>
        <taxon>Paenimyroides</taxon>
    </lineage>
</organism>
<reference evidence="3" key="1">
    <citation type="journal article" date="2019" name="Int. J. Syst. Evol. Microbiol.">
        <title>The Global Catalogue of Microorganisms (GCM) 10K type strain sequencing project: providing services to taxonomists for standard genome sequencing and annotation.</title>
        <authorList>
            <consortium name="The Broad Institute Genomics Platform"/>
            <consortium name="The Broad Institute Genome Sequencing Center for Infectious Disease"/>
            <person name="Wu L."/>
            <person name="Ma J."/>
        </authorList>
    </citation>
    <scope>NUCLEOTIDE SEQUENCE [LARGE SCALE GENOMIC DNA]</scope>
    <source>
        <strain evidence="3">CECT 7184</strain>
    </source>
</reference>
<evidence type="ECO:0008006" key="4">
    <source>
        <dbReference type="Google" id="ProtNLM"/>
    </source>
</evidence>
<protein>
    <recommendedName>
        <fullName evidence="4">HEAT repeat domain-containing protein</fullName>
    </recommendedName>
</protein>
<comment type="caution">
    <text evidence="2">The sequence shown here is derived from an EMBL/GenBank/DDBJ whole genome shotgun (WGS) entry which is preliminary data.</text>
</comment>
<name>A0ABT8CS93_9FLAO</name>
<sequence length="356" mass="41077">MGTFHLNVVIHDLLLIFLSVLIMILLMTGAVLFYGFYQYRALKNKREWESLIDSRVSDAIVFSEEVPESEFFHTHSQEGSFRNLLLERLVSSKKKFSGMAQEEIQRLFINYGLYKEAVQNLNSTKPYVIAGGIQEVTAMKMTDSLDKIQKYLQHPASQVYNEAQYAMVVFKGFTGLDFLDTLDTPLSDWQQLRLLGSLQKVPDDRDVPVELWLKSSNLSVVVFTLKLIKKFQLLTFYDQVKDLLYHTSEKVRVNAVQTLQVLENDHTMDDFMDAYSLQPVKVQLAILRAMKHSNDKRYHDFFKSQLNDHPVIALKMEAAQALFALGFCETLNEIAQSDTVPEHIREIVKHVLQDKI</sequence>
<evidence type="ECO:0000313" key="2">
    <source>
        <dbReference type="EMBL" id="MDN3707389.1"/>
    </source>
</evidence>
<proteinExistence type="predicted"/>
<feature type="transmembrane region" description="Helical" evidence="1">
    <location>
        <begin position="13"/>
        <end position="37"/>
    </location>
</feature>
<dbReference type="Proteomes" id="UP001242368">
    <property type="component" value="Unassembled WGS sequence"/>
</dbReference>
<evidence type="ECO:0000313" key="3">
    <source>
        <dbReference type="Proteomes" id="UP001242368"/>
    </source>
</evidence>
<gene>
    <name evidence="2" type="ORF">QW060_09625</name>
</gene>
<dbReference type="SUPFAM" id="SSF48371">
    <property type="entry name" value="ARM repeat"/>
    <property type="match status" value="1"/>
</dbReference>
<keyword evidence="1" id="KW-1133">Transmembrane helix</keyword>
<keyword evidence="3" id="KW-1185">Reference proteome</keyword>
<accession>A0ABT8CS93</accession>
<keyword evidence="1" id="KW-0472">Membrane</keyword>